<sequence length="61" mass="7120">MKRYKSRLSLTRNINKRYRDATHNVFAYRLLDGQERCSDDGELSGTAGKQTFTFFNRKTGV</sequence>
<name>A0A7G6E8U2_THEFR</name>
<dbReference type="Gene3D" id="3.30.230.30">
    <property type="entry name" value="Impact, N-terminal domain"/>
    <property type="match status" value="1"/>
</dbReference>
<dbReference type="KEGG" id="tfr:BR63_17510"/>
<dbReference type="OrthoDB" id="9813771at2"/>
<evidence type="ECO:0000259" key="1">
    <source>
        <dbReference type="Pfam" id="PF01205"/>
    </source>
</evidence>
<dbReference type="InterPro" id="IPR001498">
    <property type="entry name" value="Impact_N"/>
</dbReference>
<dbReference type="AlphaFoldDB" id="A0A7G6E8U2"/>
<feature type="domain" description="Impact N-terminal" evidence="1">
    <location>
        <begin position="9"/>
        <end position="57"/>
    </location>
</feature>
<dbReference type="EMBL" id="CP045798">
    <property type="protein sequence ID" value="QNB48496.1"/>
    <property type="molecule type" value="Genomic_DNA"/>
</dbReference>
<dbReference type="Pfam" id="PF01205">
    <property type="entry name" value="Impact_N"/>
    <property type="match status" value="1"/>
</dbReference>
<keyword evidence="3" id="KW-1185">Reference proteome</keyword>
<dbReference type="InterPro" id="IPR020568">
    <property type="entry name" value="Ribosomal_Su5_D2-typ_SF"/>
</dbReference>
<evidence type="ECO:0000313" key="3">
    <source>
        <dbReference type="Proteomes" id="UP000515847"/>
    </source>
</evidence>
<evidence type="ECO:0000313" key="2">
    <source>
        <dbReference type="EMBL" id="QNB48496.1"/>
    </source>
</evidence>
<reference evidence="2 3" key="1">
    <citation type="journal article" date="2019" name="Front. Microbiol.">
        <title>Thermoanaerosceptrum fracticalcis gen. nov. sp. nov., a Novel Fumarate-Fermenting Microorganism From a Deep Fractured Carbonate Aquifer of the US Great Basin.</title>
        <authorList>
            <person name="Hamilton-Brehm S.D."/>
            <person name="Stewart L.E."/>
            <person name="Zavarin M."/>
            <person name="Caldwell M."/>
            <person name="Lawson P.A."/>
            <person name="Onstott T.C."/>
            <person name="Grzymski J."/>
            <person name="Neveux I."/>
            <person name="Lollar B.S."/>
            <person name="Russell C.E."/>
            <person name="Moser D.P."/>
        </authorList>
    </citation>
    <scope>NUCLEOTIDE SEQUENCE [LARGE SCALE GENOMIC DNA]</scope>
    <source>
        <strain evidence="2 3">DRI-13</strain>
    </source>
</reference>
<organism evidence="2 3">
    <name type="scientific">Thermanaerosceptrum fracticalcis</name>
    <dbReference type="NCBI Taxonomy" id="1712410"/>
    <lineage>
        <taxon>Bacteria</taxon>
        <taxon>Bacillati</taxon>
        <taxon>Bacillota</taxon>
        <taxon>Clostridia</taxon>
        <taxon>Eubacteriales</taxon>
        <taxon>Peptococcaceae</taxon>
        <taxon>Thermanaerosceptrum</taxon>
    </lineage>
</organism>
<protein>
    <recommendedName>
        <fullName evidence="1">Impact N-terminal domain-containing protein</fullName>
    </recommendedName>
</protein>
<gene>
    <name evidence="2" type="ORF">BR63_17510</name>
</gene>
<dbReference type="InterPro" id="IPR036956">
    <property type="entry name" value="Impact_N_sf"/>
</dbReference>
<proteinExistence type="predicted"/>
<accession>A0A7G6E8U2</accession>
<dbReference type="Proteomes" id="UP000515847">
    <property type="component" value="Chromosome"/>
</dbReference>
<dbReference type="SUPFAM" id="SSF54211">
    <property type="entry name" value="Ribosomal protein S5 domain 2-like"/>
    <property type="match status" value="1"/>
</dbReference>